<protein>
    <submittedName>
        <fullName evidence="2">Uncharacterized protein</fullName>
    </submittedName>
</protein>
<organism evidence="2 3">
    <name type="scientific">Ophiophagus hannah</name>
    <name type="common">King cobra</name>
    <name type="synonym">Naja hannah</name>
    <dbReference type="NCBI Taxonomy" id="8665"/>
    <lineage>
        <taxon>Eukaryota</taxon>
        <taxon>Metazoa</taxon>
        <taxon>Chordata</taxon>
        <taxon>Craniata</taxon>
        <taxon>Vertebrata</taxon>
        <taxon>Euteleostomi</taxon>
        <taxon>Lepidosauria</taxon>
        <taxon>Squamata</taxon>
        <taxon>Bifurcata</taxon>
        <taxon>Unidentata</taxon>
        <taxon>Episquamata</taxon>
        <taxon>Toxicofera</taxon>
        <taxon>Serpentes</taxon>
        <taxon>Colubroidea</taxon>
        <taxon>Elapidae</taxon>
        <taxon>Elapinae</taxon>
        <taxon>Ophiophagus</taxon>
    </lineage>
</organism>
<dbReference type="EMBL" id="AZIM01004017">
    <property type="protein sequence ID" value="ETE61310.1"/>
    <property type="molecule type" value="Genomic_DNA"/>
</dbReference>
<dbReference type="OrthoDB" id="277931at2759"/>
<keyword evidence="3" id="KW-1185">Reference proteome</keyword>
<dbReference type="AlphaFoldDB" id="V8NGU3"/>
<feature type="non-terminal residue" evidence="2">
    <location>
        <position position="1"/>
    </location>
</feature>
<sequence length="86" mass="9665">HNEREGGLKVGRSEVTQIVVLKAQSEELVTQSSFPPQEQTDMSADHRPGWRPWRSRLKEEEEDTEPRMGPGAQLGEPGKYAYAALC</sequence>
<evidence type="ECO:0000313" key="3">
    <source>
        <dbReference type="Proteomes" id="UP000018936"/>
    </source>
</evidence>
<evidence type="ECO:0000256" key="1">
    <source>
        <dbReference type="SAM" id="MobiDB-lite"/>
    </source>
</evidence>
<feature type="compositionally biased region" description="Polar residues" evidence="1">
    <location>
        <begin position="28"/>
        <end position="42"/>
    </location>
</feature>
<feature type="non-terminal residue" evidence="2">
    <location>
        <position position="86"/>
    </location>
</feature>
<name>V8NGU3_OPHHA</name>
<gene>
    <name evidence="2" type="ORF">L345_12939</name>
</gene>
<dbReference type="Proteomes" id="UP000018936">
    <property type="component" value="Unassembled WGS sequence"/>
</dbReference>
<reference evidence="2 3" key="1">
    <citation type="journal article" date="2013" name="Proc. Natl. Acad. Sci. U.S.A.">
        <title>The king cobra genome reveals dynamic gene evolution and adaptation in the snake venom system.</title>
        <authorList>
            <person name="Vonk F.J."/>
            <person name="Casewell N.R."/>
            <person name="Henkel C.V."/>
            <person name="Heimberg A.M."/>
            <person name="Jansen H.J."/>
            <person name="McCleary R.J."/>
            <person name="Kerkkamp H.M."/>
            <person name="Vos R.A."/>
            <person name="Guerreiro I."/>
            <person name="Calvete J.J."/>
            <person name="Wuster W."/>
            <person name="Woods A.E."/>
            <person name="Logan J.M."/>
            <person name="Harrison R.A."/>
            <person name="Castoe T.A."/>
            <person name="de Koning A.P."/>
            <person name="Pollock D.D."/>
            <person name="Yandell M."/>
            <person name="Calderon D."/>
            <person name="Renjifo C."/>
            <person name="Currier R.B."/>
            <person name="Salgado D."/>
            <person name="Pla D."/>
            <person name="Sanz L."/>
            <person name="Hyder A.S."/>
            <person name="Ribeiro J.M."/>
            <person name="Arntzen J.W."/>
            <person name="van den Thillart G.E."/>
            <person name="Boetzer M."/>
            <person name="Pirovano W."/>
            <person name="Dirks R.P."/>
            <person name="Spaink H.P."/>
            <person name="Duboule D."/>
            <person name="McGlinn E."/>
            <person name="Kini R.M."/>
            <person name="Richardson M.K."/>
        </authorList>
    </citation>
    <scope>NUCLEOTIDE SEQUENCE</scope>
    <source>
        <tissue evidence="2">Blood</tissue>
    </source>
</reference>
<proteinExistence type="predicted"/>
<evidence type="ECO:0000313" key="2">
    <source>
        <dbReference type="EMBL" id="ETE61310.1"/>
    </source>
</evidence>
<accession>V8NGU3</accession>
<feature type="region of interest" description="Disordered" evidence="1">
    <location>
        <begin position="28"/>
        <end position="77"/>
    </location>
</feature>
<comment type="caution">
    <text evidence="2">The sequence shown here is derived from an EMBL/GenBank/DDBJ whole genome shotgun (WGS) entry which is preliminary data.</text>
</comment>